<protein>
    <recommendedName>
        <fullName evidence="8">Ribonuclease VapC</fullName>
        <shortName evidence="8">RNase VapC</shortName>
        <ecNumber evidence="8">3.1.-.-</ecNumber>
    </recommendedName>
    <alternativeName>
        <fullName evidence="8">Toxin VapC</fullName>
    </alternativeName>
</protein>
<dbReference type="Proteomes" id="UP001054854">
    <property type="component" value="Unassembled WGS sequence"/>
</dbReference>
<sequence length="141" mass="15236">MIYLLDTNVIAELTRARPDAKVLEWFHSTARPNRYLSVITVAEVEAGVEAAVDSVRKARYAEALARLSREYSGRTAIIGQREAAAYLALHKSLKAAGTPVDPPDALIAATALANGWTVASRNTKHLARTGALLINPWEGAE</sequence>
<dbReference type="SUPFAM" id="SSF88723">
    <property type="entry name" value="PIN domain-like"/>
    <property type="match status" value="1"/>
</dbReference>
<evidence type="ECO:0000256" key="6">
    <source>
        <dbReference type="ARBA" id="ARBA00022842"/>
    </source>
</evidence>
<accession>A0ABQ3U8S6</accession>
<evidence type="ECO:0000313" key="10">
    <source>
        <dbReference type="EMBL" id="GHJ31583.1"/>
    </source>
</evidence>
<name>A0ABQ3U8S6_STRHY</name>
<evidence type="ECO:0000256" key="7">
    <source>
        <dbReference type="ARBA" id="ARBA00038093"/>
    </source>
</evidence>
<evidence type="ECO:0000256" key="1">
    <source>
        <dbReference type="ARBA" id="ARBA00001946"/>
    </source>
</evidence>
<evidence type="ECO:0000259" key="9">
    <source>
        <dbReference type="Pfam" id="PF01850"/>
    </source>
</evidence>
<keyword evidence="6 8" id="KW-0460">Magnesium</keyword>
<keyword evidence="4 8" id="KW-0479">Metal-binding</keyword>
<dbReference type="Gene3D" id="3.40.50.1010">
    <property type="entry name" value="5'-nuclease"/>
    <property type="match status" value="1"/>
</dbReference>
<dbReference type="RefSeq" id="WP_236258668.1">
    <property type="nucleotide sequence ID" value="NZ_BNEK01000005.1"/>
</dbReference>
<dbReference type="InterPro" id="IPR050556">
    <property type="entry name" value="Type_II_TA_system_RNase"/>
</dbReference>
<evidence type="ECO:0000256" key="4">
    <source>
        <dbReference type="ARBA" id="ARBA00022723"/>
    </source>
</evidence>
<evidence type="ECO:0000313" key="11">
    <source>
        <dbReference type="Proteomes" id="UP001054854"/>
    </source>
</evidence>
<keyword evidence="8" id="KW-0800">Toxin</keyword>
<dbReference type="InterPro" id="IPR022907">
    <property type="entry name" value="VapC_family"/>
</dbReference>
<organism evidence="10 11">
    <name type="scientific">Streptomyces hygroscopicus</name>
    <dbReference type="NCBI Taxonomy" id="1912"/>
    <lineage>
        <taxon>Bacteria</taxon>
        <taxon>Bacillati</taxon>
        <taxon>Actinomycetota</taxon>
        <taxon>Actinomycetes</taxon>
        <taxon>Kitasatosporales</taxon>
        <taxon>Streptomycetaceae</taxon>
        <taxon>Streptomyces</taxon>
        <taxon>Streptomyces violaceusniger group</taxon>
    </lineage>
</organism>
<evidence type="ECO:0000256" key="2">
    <source>
        <dbReference type="ARBA" id="ARBA00022649"/>
    </source>
</evidence>
<dbReference type="InterPro" id="IPR002716">
    <property type="entry name" value="PIN_dom"/>
</dbReference>
<evidence type="ECO:0000256" key="8">
    <source>
        <dbReference type="HAMAP-Rule" id="MF_00265"/>
    </source>
</evidence>
<feature type="binding site" evidence="8">
    <location>
        <position position="6"/>
    </location>
    <ligand>
        <name>Mg(2+)</name>
        <dbReference type="ChEBI" id="CHEBI:18420"/>
    </ligand>
</feature>
<keyword evidence="11" id="KW-1185">Reference proteome</keyword>
<gene>
    <name evidence="10" type="primary">stbB</name>
    <name evidence="8" type="synonym">vapC</name>
    <name evidence="10" type="ORF">TPA0910_60160</name>
</gene>
<dbReference type="PANTHER" id="PTHR33653">
    <property type="entry name" value="RIBONUCLEASE VAPC2"/>
    <property type="match status" value="1"/>
</dbReference>
<dbReference type="HAMAP" id="MF_00265">
    <property type="entry name" value="VapC_Nob1"/>
    <property type="match status" value="1"/>
</dbReference>
<feature type="binding site" evidence="8">
    <location>
        <position position="104"/>
    </location>
    <ligand>
        <name>Mg(2+)</name>
        <dbReference type="ChEBI" id="CHEBI:18420"/>
    </ligand>
</feature>
<comment type="function">
    <text evidence="8">Toxic component of a toxin-antitoxin (TA) system. An RNase.</text>
</comment>
<dbReference type="EC" id="3.1.-.-" evidence="8"/>
<comment type="cofactor">
    <cofactor evidence="1 8">
        <name>Mg(2+)</name>
        <dbReference type="ChEBI" id="CHEBI:18420"/>
    </cofactor>
</comment>
<feature type="domain" description="PIN" evidence="9">
    <location>
        <begin position="3"/>
        <end position="129"/>
    </location>
</feature>
<comment type="similarity">
    <text evidence="7 8">Belongs to the PINc/VapC protein family.</text>
</comment>
<keyword evidence="2 8" id="KW-1277">Toxin-antitoxin system</keyword>
<dbReference type="PANTHER" id="PTHR33653:SF1">
    <property type="entry name" value="RIBONUCLEASE VAPC2"/>
    <property type="match status" value="1"/>
</dbReference>
<keyword evidence="5 8" id="KW-0378">Hydrolase</keyword>
<proteinExistence type="inferred from homology"/>
<dbReference type="EMBL" id="BNEK01000005">
    <property type="protein sequence ID" value="GHJ31583.1"/>
    <property type="molecule type" value="Genomic_DNA"/>
</dbReference>
<comment type="caution">
    <text evidence="10">The sequence shown here is derived from an EMBL/GenBank/DDBJ whole genome shotgun (WGS) entry which is preliminary data.</text>
</comment>
<evidence type="ECO:0000256" key="3">
    <source>
        <dbReference type="ARBA" id="ARBA00022722"/>
    </source>
</evidence>
<dbReference type="Pfam" id="PF01850">
    <property type="entry name" value="PIN"/>
    <property type="match status" value="1"/>
</dbReference>
<evidence type="ECO:0000256" key="5">
    <source>
        <dbReference type="ARBA" id="ARBA00022801"/>
    </source>
</evidence>
<keyword evidence="3 8" id="KW-0540">Nuclease</keyword>
<dbReference type="InterPro" id="IPR029060">
    <property type="entry name" value="PIN-like_dom_sf"/>
</dbReference>
<dbReference type="CDD" id="cd18746">
    <property type="entry name" value="PIN_VapC4-5_FitB-like"/>
    <property type="match status" value="1"/>
</dbReference>
<reference evidence="10" key="1">
    <citation type="submission" date="2024-05" db="EMBL/GenBank/DDBJ databases">
        <title>Whole genome shotgun sequence of Streptomyces hygroscopicus NBRC 113678.</title>
        <authorList>
            <person name="Komaki H."/>
            <person name="Tamura T."/>
        </authorList>
    </citation>
    <scope>NUCLEOTIDE SEQUENCE</scope>
    <source>
        <strain evidence="10">N11-34</strain>
    </source>
</reference>